<dbReference type="Proteomes" id="UP000694844">
    <property type="component" value="Chromosome 5"/>
</dbReference>
<reference evidence="6" key="1">
    <citation type="submission" date="2025-08" db="UniProtKB">
        <authorList>
            <consortium name="RefSeq"/>
        </authorList>
    </citation>
    <scope>IDENTIFICATION</scope>
    <source>
        <tissue evidence="6">Whole sample</tissue>
    </source>
</reference>
<gene>
    <name evidence="6" type="primary">LOC111135614</name>
</gene>
<feature type="signal peptide" evidence="2">
    <location>
        <begin position="1"/>
        <end position="18"/>
    </location>
</feature>
<dbReference type="GO" id="GO:0008061">
    <property type="term" value="F:chitin binding"/>
    <property type="evidence" value="ECO:0007669"/>
    <property type="project" value="InterPro"/>
</dbReference>
<dbReference type="Gene3D" id="3.40.50.410">
    <property type="entry name" value="von Willebrand factor, type A domain"/>
    <property type="match status" value="6"/>
</dbReference>
<keyword evidence="2" id="KW-0732">Signal</keyword>
<dbReference type="InterPro" id="IPR002557">
    <property type="entry name" value="Chitin-bd_dom"/>
</dbReference>
<evidence type="ECO:0000313" key="6">
    <source>
        <dbReference type="RefSeq" id="XP_022341547.1"/>
    </source>
</evidence>
<feature type="domain" description="Chitin-binding type-2" evidence="4">
    <location>
        <begin position="1950"/>
        <end position="2005"/>
    </location>
</feature>
<organism evidence="5 6">
    <name type="scientific">Crassostrea virginica</name>
    <name type="common">Eastern oyster</name>
    <dbReference type="NCBI Taxonomy" id="6565"/>
    <lineage>
        <taxon>Eukaryota</taxon>
        <taxon>Metazoa</taxon>
        <taxon>Spiralia</taxon>
        <taxon>Lophotrochozoa</taxon>
        <taxon>Mollusca</taxon>
        <taxon>Bivalvia</taxon>
        <taxon>Autobranchia</taxon>
        <taxon>Pteriomorphia</taxon>
        <taxon>Ostreida</taxon>
        <taxon>Ostreoidea</taxon>
        <taxon>Ostreidae</taxon>
        <taxon>Crassostrea</taxon>
    </lineage>
</organism>
<dbReference type="InterPro" id="IPR036508">
    <property type="entry name" value="Chitin-bd_dom_sf"/>
</dbReference>
<feature type="domain" description="VWFA" evidence="3">
    <location>
        <begin position="1744"/>
        <end position="1921"/>
    </location>
</feature>
<dbReference type="OrthoDB" id="6071590at2759"/>
<dbReference type="KEGG" id="cvn:111135614"/>
<evidence type="ECO:0000259" key="4">
    <source>
        <dbReference type="PROSITE" id="PS50940"/>
    </source>
</evidence>
<dbReference type="Pfam" id="PF00092">
    <property type="entry name" value="VWA"/>
    <property type="match status" value="5"/>
</dbReference>
<evidence type="ECO:0000313" key="5">
    <source>
        <dbReference type="Proteomes" id="UP000694844"/>
    </source>
</evidence>
<dbReference type="InterPro" id="IPR002035">
    <property type="entry name" value="VWF_A"/>
</dbReference>
<feature type="chain" id="PRO_5034220428" evidence="2">
    <location>
        <begin position="19"/>
        <end position="2338"/>
    </location>
</feature>
<dbReference type="GO" id="GO:0005576">
    <property type="term" value="C:extracellular region"/>
    <property type="evidence" value="ECO:0007669"/>
    <property type="project" value="InterPro"/>
</dbReference>
<dbReference type="PROSITE" id="PS50940">
    <property type="entry name" value="CHIT_BIND_II"/>
    <property type="match status" value="1"/>
</dbReference>
<feature type="compositionally biased region" description="Pro residues" evidence="1">
    <location>
        <begin position="225"/>
        <end position="237"/>
    </location>
</feature>
<dbReference type="GeneID" id="111135614"/>
<protein>
    <submittedName>
        <fullName evidence="6">Uncharacterized protein LOC111135614</fullName>
    </submittedName>
</protein>
<name>A0A8B8ENR1_CRAVI</name>
<dbReference type="InterPro" id="IPR050525">
    <property type="entry name" value="ECM_Assembly_Org"/>
</dbReference>
<evidence type="ECO:0000256" key="2">
    <source>
        <dbReference type="SAM" id="SignalP"/>
    </source>
</evidence>
<evidence type="ECO:0000259" key="3">
    <source>
        <dbReference type="PROSITE" id="PS50234"/>
    </source>
</evidence>
<evidence type="ECO:0000256" key="1">
    <source>
        <dbReference type="SAM" id="MobiDB-lite"/>
    </source>
</evidence>
<dbReference type="CDD" id="cd01450">
    <property type="entry name" value="vWFA_subfamily_ECM"/>
    <property type="match status" value="2"/>
</dbReference>
<proteinExistence type="predicted"/>
<keyword evidence="5" id="KW-1185">Reference proteome</keyword>
<feature type="region of interest" description="Disordered" evidence="1">
    <location>
        <begin position="217"/>
        <end position="237"/>
    </location>
</feature>
<dbReference type="SMART" id="SM00327">
    <property type="entry name" value="VWA"/>
    <property type="match status" value="5"/>
</dbReference>
<dbReference type="PROSITE" id="PS50234">
    <property type="entry name" value="VWFA"/>
    <property type="match status" value="5"/>
</dbReference>
<dbReference type="Pfam" id="PF01607">
    <property type="entry name" value="CBM_14"/>
    <property type="match status" value="1"/>
</dbReference>
<feature type="domain" description="VWFA" evidence="3">
    <location>
        <begin position="593"/>
        <end position="766"/>
    </location>
</feature>
<dbReference type="PANTHER" id="PTHR24020">
    <property type="entry name" value="COLLAGEN ALPHA"/>
    <property type="match status" value="1"/>
</dbReference>
<dbReference type="SUPFAM" id="SSF57625">
    <property type="entry name" value="Invertebrate chitin-binding proteins"/>
    <property type="match status" value="2"/>
</dbReference>
<dbReference type="PANTHER" id="PTHR24020:SF84">
    <property type="entry name" value="VWFA DOMAIN-CONTAINING PROTEIN"/>
    <property type="match status" value="1"/>
</dbReference>
<dbReference type="SMART" id="SM00494">
    <property type="entry name" value="ChtBD2"/>
    <property type="match status" value="4"/>
</dbReference>
<dbReference type="SUPFAM" id="SSF53300">
    <property type="entry name" value="vWA-like"/>
    <property type="match status" value="8"/>
</dbReference>
<dbReference type="InterPro" id="IPR036465">
    <property type="entry name" value="vWFA_dom_sf"/>
</dbReference>
<feature type="domain" description="VWFA" evidence="3">
    <location>
        <begin position="1336"/>
        <end position="1529"/>
    </location>
</feature>
<accession>A0A8B8ENR1</accession>
<feature type="domain" description="VWFA" evidence="3">
    <location>
        <begin position="31"/>
        <end position="206"/>
    </location>
</feature>
<dbReference type="RefSeq" id="XP_022341547.1">
    <property type="nucleotide sequence ID" value="XM_022485839.1"/>
</dbReference>
<sequence length="2338" mass="258185">MRILSVMLLLGAYPGVLTQNPPTGQCSGPGAVAFALDGSESINSTNFDELKQFVKSNIDQFTIGANNIQIAAFVFSQNIGDGFPFDSQDTKYTVFAKLDALKLIRMATFTDVAITEMIRLLVQPNVPSPKVGVVLTDGESYDPGKTQVAAITARTLGITLLAVGIGVTPGSSAAAELNAITGNPAQVLLINGYSQLTNLTTILSDLLCQAITTTTSTTTTTPVPTTTPPTTPKPTLPPLTTQKLQTDKITNPLCQGCIIADGVGYNRHGSNCQRFVQCYIEDGSAVAVEKKCGFGQFFSLSDLTCVHSEFSDCPFDPCIGQPNGASWDMADNCQGYWTCLNGHSMPACCGNQTRYVAGTGCTADATCIEACPPKTTTLPFVCNTQADADPNYYLQNVSGSVMRRRCAPGSHYDSGSCGCSILVTVTPATVCSPMLYHSLTDQYFYDAYNIIPVGIVNVAVSTGSLAFGGNGEVNIWRLANHDFQDTLVVRFELTVGTSATPRTEQVLVNCLHSNGAMTPASVDIQVIKTLTAAQLVYTLRVAGASRTLTSAITPGVATEIVYAYDGKVFAVYSGPGTESSASITETFCNGRINLAVAMDSSSSLTSIQFLQIKNFTANGLLKRFKHTKTIATVAFAENVDMVTDFGELNSDKIMMYNSNRNYHTRIDFAIGNMTEMLSNSSVLDQTVPKVALILTDGKSTSGIELLHKSAMYADKQNVYVMAIGVGEEVNLSPTELDNMTHGIAEHRQIIQYRDLSHSVDRVVEQICYLSQNGPLRTEAIRGRYLLTIIFDVTMQNLDVTKELISRLFKYIQFGSPAVNLIIGGLGPDSIGRFDETSSLLEVREFLEHMTTTSSPYFDAVSAYNQVESDFLYAPRDSSKIALFITDKPLQANIFNQTRNYFQTKSESNNVRVQFVGIGSEVNPDFSLALSNNIVANRIMVSNASLLTSGLNNIVRAIGTEALQYPIPVNVSHEVFHGPAEILIGYSNCPHAFNTQKFNKYNTFLENVVRNIHMGADNVQLTVATYCTDIEYVTSIKDYVITFHVPFGLQRGGVITQLQWTTENVIREVLNVYSDVESDVKIAIVFIADPFMEEDMTGLLQEAKDSQILIMPLVLYYENASTEGLREKADKMNTLITPLYISWSNLRSDGVFLTMNALRKYLTGKKNDILISASSMNLNDDLLEETLKLYVRELQNSNEKETAATLEQKMVSDIQSHRKSMLHDDVRNTHAGLHGMLMSFLYSEDLSENRVGLLITKGSSSSPSVTESAARLLRDANVQMIALGFGLDRARDEELIRITGNVDRHNKLSSASDILGATVSLARFMETLDLDLNKATHISLALDTSLNVTETDMKNLKVMINMFIKQWSNGKNYHLTFGQFNRNYHPEFVREGISDDTQTELMTRVYNFERQSPREISHQAALTPQTLPLHRIISSLHQTMKTMRTVDSSQVVVMMIDKEPSDILLTDIAIREARLDGVQFVTLAIGIDSYPDTFTFSLPLYSLGDVSSQAMKTLNDSLQSVLPRGNLDIVFALDADSLVSSEILNWMKVSTQYLTSGWSSRFSKYGVVSFSNKINTVIEYSEYQSQSLVAHLKSISGFAKHPSIQAKPSVVINRLYNLVDTSMSTATKIGLVLVDDDTDNDEDLQSAAAAAWRMGLNLIALGVGTRVDQQEISSIAKFKTDHYLYLRDWEKLNTDGFSWAINTFQNLEPLHLYVKETSTLVTTQSTTPTIPDITVPLEECTGLVDIAFAMDASGSLTTQMFNAIKLTVANTVSNMKLSNNDVRVRGIVTFDDTIQEVAQDIDDKVLLRELILGAIHTKGMTKIDLAISRLTDYLVSEPKRNARRIGVVITDGKSMKPQKTREAAAAAVRSNITMVAMGIGGPTDISHTELMDVANNVTENFLWLKTLQSFLQNGTQVLHERICSVTEGIDTTTAPPGVTKDPNSPEALCARCNCLGRVAVHDPWDCSRYHICQDSKFVSSEQCQPDKFWDSNTQSCQPPLIANCPNDPCILRPDGYNYTTLRLLDEQRCDQFYTCLGGHTKKLCTCGERLVGDILVHKKYDPLSDHCVDDWNGECFTIIDPGHQKVTTPETWVCYLRPTSSKYNYFNLKTNLEMECPAGYVYNSDRCRCVEETPTVGRCEPNIDLQFNERSLQLWNVTIANGQGLFDGKTTMVSIKNLANHYAHDFAVRVSLKANSHQDMILFENSDCQETALPSIKVFLRKTIRPYAIIAEIKTAHGVVKVQLQSMALVNGYQTTLTLASKAHKVAMWTTYKTGSASETRENDITVNLPAEQHLHCESPLSLGRSRDSSLRPFKGTIDYFQWFYSCLPRDVEEYFEHA</sequence>
<feature type="domain" description="VWFA" evidence="3">
    <location>
        <begin position="1527"/>
        <end position="1706"/>
    </location>
</feature>